<dbReference type="EMBL" id="CM017878">
    <property type="protein sequence ID" value="KAG1354696.1"/>
    <property type="molecule type" value="Genomic_DNA"/>
</dbReference>
<evidence type="ECO:0000313" key="2">
    <source>
        <dbReference type="EMBL" id="KAG1354696.1"/>
    </source>
</evidence>
<gene>
    <name evidence="2" type="ORF">COCNU_07G008080</name>
</gene>
<name>A0A8K0N508_COCNU</name>
<dbReference type="Proteomes" id="UP000797356">
    <property type="component" value="Chromosome 7"/>
</dbReference>
<organism evidence="2 3">
    <name type="scientific">Cocos nucifera</name>
    <name type="common">Coconut palm</name>
    <dbReference type="NCBI Taxonomy" id="13894"/>
    <lineage>
        <taxon>Eukaryota</taxon>
        <taxon>Viridiplantae</taxon>
        <taxon>Streptophyta</taxon>
        <taxon>Embryophyta</taxon>
        <taxon>Tracheophyta</taxon>
        <taxon>Spermatophyta</taxon>
        <taxon>Magnoliopsida</taxon>
        <taxon>Liliopsida</taxon>
        <taxon>Arecaceae</taxon>
        <taxon>Arecoideae</taxon>
        <taxon>Cocoseae</taxon>
        <taxon>Attaleinae</taxon>
        <taxon>Cocos</taxon>
    </lineage>
</organism>
<keyword evidence="3" id="KW-1185">Reference proteome</keyword>
<feature type="region of interest" description="Disordered" evidence="1">
    <location>
        <begin position="1"/>
        <end position="66"/>
    </location>
</feature>
<protein>
    <submittedName>
        <fullName evidence="2">Uncharacterized protein</fullName>
    </submittedName>
</protein>
<sequence length="108" mass="11981">MAVATIPTVTLVDPDDTNPQPPEQGHSSTAAADPAEEKSKEKQGKAFFSKSGNHPIGKGIKKQNKKGKEIQWPYLISDEVFGLLSQENSWWLLKIVHGKPRKSHGFCW</sequence>
<reference evidence="2" key="1">
    <citation type="journal article" date="2017" name="Gigascience">
        <title>The genome draft of coconut (Cocos nucifera).</title>
        <authorList>
            <person name="Xiao Y."/>
            <person name="Xu P."/>
            <person name="Fan H."/>
            <person name="Baudouin L."/>
            <person name="Xia W."/>
            <person name="Bocs S."/>
            <person name="Xu J."/>
            <person name="Li Q."/>
            <person name="Guo A."/>
            <person name="Zhou L."/>
            <person name="Li J."/>
            <person name="Wu Y."/>
            <person name="Ma Z."/>
            <person name="Armero A."/>
            <person name="Issali A.E."/>
            <person name="Liu N."/>
            <person name="Peng M."/>
            <person name="Yang Y."/>
        </authorList>
    </citation>
    <scope>NUCLEOTIDE SEQUENCE</scope>
    <source>
        <tissue evidence="2">Spear leaf of Hainan Tall coconut</tissue>
    </source>
</reference>
<evidence type="ECO:0000256" key="1">
    <source>
        <dbReference type="SAM" id="MobiDB-lite"/>
    </source>
</evidence>
<evidence type="ECO:0000313" key="3">
    <source>
        <dbReference type="Proteomes" id="UP000797356"/>
    </source>
</evidence>
<comment type="caution">
    <text evidence="2">The sequence shown here is derived from an EMBL/GenBank/DDBJ whole genome shotgun (WGS) entry which is preliminary data.</text>
</comment>
<reference evidence="2" key="2">
    <citation type="submission" date="2019-07" db="EMBL/GenBank/DDBJ databases">
        <authorList>
            <person name="Yang Y."/>
            <person name="Bocs S."/>
            <person name="Baudouin L."/>
        </authorList>
    </citation>
    <scope>NUCLEOTIDE SEQUENCE</scope>
    <source>
        <tissue evidence="2">Spear leaf of Hainan Tall coconut</tissue>
    </source>
</reference>
<accession>A0A8K0N508</accession>
<feature type="compositionally biased region" description="Basic and acidic residues" evidence="1">
    <location>
        <begin position="35"/>
        <end position="44"/>
    </location>
</feature>
<proteinExistence type="predicted"/>
<dbReference type="AlphaFoldDB" id="A0A8K0N508"/>